<keyword evidence="3" id="KW-1185">Reference proteome</keyword>
<evidence type="ECO:0000313" key="2">
    <source>
        <dbReference type="EMBL" id="RRA90390.1"/>
    </source>
</evidence>
<dbReference type="OrthoDB" id="1007695at2"/>
<name>A0A3P1ANY0_9FLAO</name>
<feature type="transmembrane region" description="Helical" evidence="1">
    <location>
        <begin position="327"/>
        <end position="344"/>
    </location>
</feature>
<evidence type="ECO:0000256" key="1">
    <source>
        <dbReference type="SAM" id="Phobius"/>
    </source>
</evidence>
<keyword evidence="1" id="KW-1133">Transmembrane helix</keyword>
<dbReference type="EMBL" id="RQTJ01000043">
    <property type="protein sequence ID" value="RRA90390.1"/>
    <property type="molecule type" value="Genomic_DNA"/>
</dbReference>
<gene>
    <name evidence="2" type="ORF">EG242_13550</name>
</gene>
<reference evidence="2 3" key="1">
    <citation type="submission" date="2018-11" db="EMBL/GenBank/DDBJ databases">
        <title>Flavobacterium sp. nov., YIM 102796 draft genome.</title>
        <authorList>
            <person name="Li G."/>
            <person name="Jiang Y."/>
        </authorList>
    </citation>
    <scope>NUCLEOTIDE SEQUENCE [LARGE SCALE GENOMIC DNA]</scope>
    <source>
        <strain evidence="2 3">YIM 102796</strain>
    </source>
</reference>
<dbReference type="Proteomes" id="UP000268372">
    <property type="component" value="Unassembled WGS sequence"/>
</dbReference>
<keyword evidence="1" id="KW-0812">Transmembrane</keyword>
<accession>A0A3P1ANY0</accession>
<dbReference type="AlphaFoldDB" id="A0A3P1ANY0"/>
<dbReference type="RefSeq" id="WP_124900401.1">
    <property type="nucleotide sequence ID" value="NZ_RQTJ01000043.1"/>
</dbReference>
<sequence>MYSLPYILLLICFSILFFLEYYFPNSRKKISVTSAVLFLFFFGFRGLIGSDWYNYQLEYEYIGIDYIYVSNLEEGFNLLVKICKYFSLSYSNFILFITFIQTILLKKILDKYATYISLFYIILIALFPIVIIDLVRNFTAILIVMLGIKHLQEDNNKKFFFYIVIASLFHLSSIVFLLLIFLVKKVLSKKLLMCLFLIGLVIYVLQINFYKSFIEALAQLLGGRFQILLGQSVSKDEISYGLSFGILEKICFFIYVFYSFNYNKANSTVRDLQPVFINMFYIYVFVFLFFSTSQTFINRFANLFLFGYIFTIIYFIYNKLFFIKLKIVQLILFSFLFLRTYLGYNNILYEYTNNIFQEDNESDRESTRYYYYLNRDI</sequence>
<feature type="transmembrane region" description="Helical" evidence="1">
    <location>
        <begin position="6"/>
        <end position="23"/>
    </location>
</feature>
<feature type="transmembrane region" description="Helical" evidence="1">
    <location>
        <begin position="272"/>
        <end position="290"/>
    </location>
</feature>
<keyword evidence="1" id="KW-0472">Membrane</keyword>
<organism evidence="2 3">
    <name type="scientific">Paenimyroides viscosum</name>
    <dbReference type="NCBI Taxonomy" id="2488729"/>
    <lineage>
        <taxon>Bacteria</taxon>
        <taxon>Pseudomonadati</taxon>
        <taxon>Bacteroidota</taxon>
        <taxon>Flavobacteriia</taxon>
        <taxon>Flavobacteriales</taxon>
        <taxon>Flavobacteriaceae</taxon>
        <taxon>Paenimyroides</taxon>
    </lineage>
</organism>
<feature type="transmembrane region" description="Helical" evidence="1">
    <location>
        <begin position="238"/>
        <end position="260"/>
    </location>
</feature>
<evidence type="ECO:0000313" key="3">
    <source>
        <dbReference type="Proteomes" id="UP000268372"/>
    </source>
</evidence>
<proteinExistence type="predicted"/>
<feature type="transmembrane region" description="Helical" evidence="1">
    <location>
        <begin position="296"/>
        <end position="315"/>
    </location>
</feature>
<feature type="transmembrane region" description="Helical" evidence="1">
    <location>
        <begin position="85"/>
        <end position="105"/>
    </location>
</feature>
<feature type="transmembrane region" description="Helical" evidence="1">
    <location>
        <begin position="117"/>
        <end position="148"/>
    </location>
</feature>
<protein>
    <submittedName>
        <fullName evidence="2">EpsG family protein</fullName>
    </submittedName>
</protein>
<dbReference type="Pfam" id="PF14897">
    <property type="entry name" value="EpsG"/>
    <property type="match status" value="1"/>
</dbReference>
<feature type="transmembrane region" description="Helical" evidence="1">
    <location>
        <begin position="30"/>
        <end position="48"/>
    </location>
</feature>
<feature type="transmembrane region" description="Helical" evidence="1">
    <location>
        <begin position="190"/>
        <end position="210"/>
    </location>
</feature>
<feature type="transmembrane region" description="Helical" evidence="1">
    <location>
        <begin position="160"/>
        <end position="183"/>
    </location>
</feature>
<comment type="caution">
    <text evidence="2">The sequence shown here is derived from an EMBL/GenBank/DDBJ whole genome shotgun (WGS) entry which is preliminary data.</text>
</comment>
<dbReference type="InterPro" id="IPR049458">
    <property type="entry name" value="EpsG-like"/>
</dbReference>